<dbReference type="Pfam" id="PF00196">
    <property type="entry name" value="GerE"/>
    <property type="match status" value="1"/>
</dbReference>
<dbReference type="GO" id="GO:0006355">
    <property type="term" value="P:regulation of DNA-templated transcription"/>
    <property type="evidence" value="ECO:0007669"/>
    <property type="project" value="InterPro"/>
</dbReference>
<evidence type="ECO:0000259" key="5">
    <source>
        <dbReference type="PROSITE" id="PS50043"/>
    </source>
</evidence>
<proteinExistence type="predicted"/>
<accession>A0A918SC57</accession>
<dbReference type="Gene3D" id="1.10.10.10">
    <property type="entry name" value="Winged helix-like DNA-binding domain superfamily/Winged helix DNA-binding domain"/>
    <property type="match status" value="1"/>
</dbReference>
<keyword evidence="7" id="KW-1185">Reference proteome</keyword>
<keyword evidence="3" id="KW-0804">Transcription</keyword>
<keyword evidence="2" id="KW-0238">DNA-binding</keyword>
<sequence length="325" mass="37344">MKIVSLIIFVVFSYVQLFSQNSVSGFVNMETTVGQEQQVVLTKLTPQGNPDPNQVVSTAKIQKDGFFAFEDAVLSAKDQAYAVQVKGKPSEGKKQLDTIISDFRSFILSGKDTLFFHKGSELFSEYSTNSKADQEWQKLKEYEKKVKYQDQITPDEYALQTRKYTKDSLQILLVKLFSIQTLDKKKLLDKDIKENPDFYLDLLKKLQQSDLEPSSYAYLENKIMMTHQDIIERKYTISMVFNFLGFSGILGLLFVVFRMRKKSHFTPTVPLSKQENNVKDLIMQGKTNKEIAAELFISISTVKTHTSNIYSKLNVSNRKELLLKQ</sequence>
<keyword evidence="1" id="KW-0805">Transcription regulation</keyword>
<evidence type="ECO:0000256" key="2">
    <source>
        <dbReference type="ARBA" id="ARBA00023125"/>
    </source>
</evidence>
<organism evidence="6 7">
    <name type="scientific">Salinimicrobium marinum</name>
    <dbReference type="NCBI Taxonomy" id="680283"/>
    <lineage>
        <taxon>Bacteria</taxon>
        <taxon>Pseudomonadati</taxon>
        <taxon>Bacteroidota</taxon>
        <taxon>Flavobacteriia</taxon>
        <taxon>Flavobacteriales</taxon>
        <taxon>Flavobacteriaceae</taxon>
        <taxon>Salinimicrobium</taxon>
    </lineage>
</organism>
<dbReference type="SUPFAM" id="SSF46894">
    <property type="entry name" value="C-terminal effector domain of the bipartite response regulators"/>
    <property type="match status" value="1"/>
</dbReference>
<evidence type="ECO:0000256" key="3">
    <source>
        <dbReference type="ARBA" id="ARBA00023163"/>
    </source>
</evidence>
<gene>
    <name evidence="6" type="ORF">GCM10007103_15910</name>
</gene>
<dbReference type="InterPro" id="IPR016032">
    <property type="entry name" value="Sig_transdc_resp-reg_C-effctor"/>
</dbReference>
<feature type="transmembrane region" description="Helical" evidence="4">
    <location>
        <begin position="235"/>
        <end position="257"/>
    </location>
</feature>
<dbReference type="PROSITE" id="PS50043">
    <property type="entry name" value="HTH_LUXR_2"/>
    <property type="match status" value="1"/>
</dbReference>
<dbReference type="InterPro" id="IPR036388">
    <property type="entry name" value="WH-like_DNA-bd_sf"/>
</dbReference>
<reference evidence="6" key="1">
    <citation type="journal article" date="2014" name="Int. J. Syst. Evol. Microbiol.">
        <title>Complete genome sequence of Corynebacterium casei LMG S-19264T (=DSM 44701T), isolated from a smear-ripened cheese.</title>
        <authorList>
            <consortium name="US DOE Joint Genome Institute (JGI-PGF)"/>
            <person name="Walter F."/>
            <person name="Albersmeier A."/>
            <person name="Kalinowski J."/>
            <person name="Ruckert C."/>
        </authorList>
    </citation>
    <scope>NUCLEOTIDE SEQUENCE</scope>
    <source>
        <strain evidence="6">KCTC 12719</strain>
    </source>
</reference>
<dbReference type="Proteomes" id="UP000610456">
    <property type="component" value="Unassembled WGS sequence"/>
</dbReference>
<dbReference type="RefSeq" id="WP_308427609.1">
    <property type="nucleotide sequence ID" value="NZ_BMXB01000004.1"/>
</dbReference>
<evidence type="ECO:0000313" key="7">
    <source>
        <dbReference type="Proteomes" id="UP000610456"/>
    </source>
</evidence>
<dbReference type="PROSITE" id="PS00622">
    <property type="entry name" value="HTH_LUXR_1"/>
    <property type="match status" value="1"/>
</dbReference>
<keyword evidence="4" id="KW-0812">Transmembrane</keyword>
<protein>
    <recommendedName>
        <fullName evidence="5">HTH luxR-type domain-containing protein</fullName>
    </recommendedName>
</protein>
<dbReference type="SMART" id="SM00421">
    <property type="entry name" value="HTH_LUXR"/>
    <property type="match status" value="1"/>
</dbReference>
<dbReference type="EMBL" id="BMXB01000004">
    <property type="protein sequence ID" value="GHA35180.1"/>
    <property type="molecule type" value="Genomic_DNA"/>
</dbReference>
<dbReference type="CDD" id="cd06170">
    <property type="entry name" value="LuxR_C_like"/>
    <property type="match status" value="1"/>
</dbReference>
<reference evidence="6" key="2">
    <citation type="submission" date="2020-09" db="EMBL/GenBank/DDBJ databases">
        <authorList>
            <person name="Sun Q."/>
            <person name="Kim S."/>
        </authorList>
    </citation>
    <scope>NUCLEOTIDE SEQUENCE</scope>
    <source>
        <strain evidence="6">KCTC 12719</strain>
    </source>
</reference>
<keyword evidence="4" id="KW-0472">Membrane</keyword>
<dbReference type="PANTHER" id="PTHR44688:SF16">
    <property type="entry name" value="DNA-BINDING TRANSCRIPTIONAL ACTIVATOR DEVR_DOSR"/>
    <property type="match status" value="1"/>
</dbReference>
<dbReference type="AlphaFoldDB" id="A0A918SC57"/>
<name>A0A918SC57_9FLAO</name>
<dbReference type="PRINTS" id="PR00038">
    <property type="entry name" value="HTHLUXR"/>
</dbReference>
<dbReference type="InterPro" id="IPR000792">
    <property type="entry name" value="Tscrpt_reg_LuxR_C"/>
</dbReference>
<keyword evidence="4" id="KW-1133">Transmembrane helix</keyword>
<dbReference type="GO" id="GO:0003677">
    <property type="term" value="F:DNA binding"/>
    <property type="evidence" value="ECO:0007669"/>
    <property type="project" value="UniProtKB-KW"/>
</dbReference>
<comment type="caution">
    <text evidence="6">The sequence shown here is derived from an EMBL/GenBank/DDBJ whole genome shotgun (WGS) entry which is preliminary data.</text>
</comment>
<feature type="domain" description="HTH luxR-type" evidence="5">
    <location>
        <begin position="264"/>
        <end position="325"/>
    </location>
</feature>
<dbReference type="PANTHER" id="PTHR44688">
    <property type="entry name" value="DNA-BINDING TRANSCRIPTIONAL ACTIVATOR DEVR_DOSR"/>
    <property type="match status" value="1"/>
</dbReference>
<evidence type="ECO:0000256" key="1">
    <source>
        <dbReference type="ARBA" id="ARBA00023015"/>
    </source>
</evidence>
<evidence type="ECO:0000313" key="6">
    <source>
        <dbReference type="EMBL" id="GHA35180.1"/>
    </source>
</evidence>
<evidence type="ECO:0000256" key="4">
    <source>
        <dbReference type="SAM" id="Phobius"/>
    </source>
</evidence>